<dbReference type="SUPFAM" id="SSF53067">
    <property type="entry name" value="Actin-like ATPase domain"/>
    <property type="match status" value="2"/>
</dbReference>
<dbReference type="InterPro" id="IPR002731">
    <property type="entry name" value="ATPase_BadF"/>
</dbReference>
<dbReference type="Gene3D" id="3.30.420.40">
    <property type="match status" value="2"/>
</dbReference>
<dbReference type="EMBL" id="MHUL01000024">
    <property type="protein sequence ID" value="OHA76767.1"/>
    <property type="molecule type" value="Genomic_DNA"/>
</dbReference>
<dbReference type="AlphaFoldDB" id="A0A1G2RVC7"/>
<dbReference type="PANTHER" id="PTHR43190:SF3">
    <property type="entry name" value="N-ACETYL-D-GLUCOSAMINE KINASE"/>
    <property type="match status" value="1"/>
</dbReference>
<reference evidence="2 3" key="1">
    <citation type="journal article" date="2016" name="Nat. Commun.">
        <title>Thousands of microbial genomes shed light on interconnected biogeochemical processes in an aquifer system.</title>
        <authorList>
            <person name="Anantharaman K."/>
            <person name="Brown C.T."/>
            <person name="Hug L.A."/>
            <person name="Sharon I."/>
            <person name="Castelle C.J."/>
            <person name="Probst A.J."/>
            <person name="Thomas B.C."/>
            <person name="Singh A."/>
            <person name="Wilkins M.J."/>
            <person name="Karaoz U."/>
            <person name="Brodie E.L."/>
            <person name="Williams K.H."/>
            <person name="Hubbard S.S."/>
            <person name="Banfield J.F."/>
        </authorList>
    </citation>
    <scope>NUCLEOTIDE SEQUENCE [LARGE SCALE GENOMIC DNA]</scope>
</reference>
<evidence type="ECO:0000313" key="3">
    <source>
        <dbReference type="Proteomes" id="UP000178222"/>
    </source>
</evidence>
<dbReference type="Pfam" id="PF01869">
    <property type="entry name" value="BcrAD_BadFG"/>
    <property type="match status" value="1"/>
</dbReference>
<sequence length="310" mass="34155">MKQISEFYLGVEGGATKSTAILADGERILAQRTGKSLSYHNIGEAAVKKNLQTLLSPFLKKGSGTKLYAVLGFAGLDTKRDKEIYRKIVGSVLPKNSVFEVVNDAHIALEARCPGEQNRILVISGTGSTVLGQSKNKEAKSIGWDFLFGDEGSGYEIGTKVLKSAIQSWDGRIQKTVLEDLVLKEAHCKTMEEFMPKIYHMFRNQPGALKHSVADFGKIIDQALEQNDWRAREIRDEAVAGLLQGVRAVAQRLDIQDARFCIGLMGSVWKMPGLKEQFKKAVGKEFPLALFSEKQEPGAWGAILLAKKLT</sequence>
<accession>A0A1G2RVC7</accession>
<dbReference type="Proteomes" id="UP000178222">
    <property type="component" value="Unassembled WGS sequence"/>
</dbReference>
<evidence type="ECO:0000313" key="2">
    <source>
        <dbReference type="EMBL" id="OHA76767.1"/>
    </source>
</evidence>
<proteinExistence type="predicted"/>
<dbReference type="PANTHER" id="PTHR43190">
    <property type="entry name" value="N-ACETYL-D-GLUCOSAMINE KINASE"/>
    <property type="match status" value="1"/>
</dbReference>
<name>A0A1G2RVC7_9BACT</name>
<evidence type="ECO:0000259" key="1">
    <source>
        <dbReference type="Pfam" id="PF01869"/>
    </source>
</evidence>
<dbReference type="CDD" id="cd24007">
    <property type="entry name" value="ASKHA_NBD_eukNAGK-like"/>
    <property type="match status" value="1"/>
</dbReference>
<dbReference type="InterPro" id="IPR052519">
    <property type="entry name" value="Euk-type_GlcNAc_Kinase"/>
</dbReference>
<protein>
    <recommendedName>
        <fullName evidence="1">ATPase BadF/BadG/BcrA/BcrD type domain-containing protein</fullName>
    </recommendedName>
</protein>
<feature type="domain" description="ATPase BadF/BadG/BcrA/BcrD type" evidence="1">
    <location>
        <begin position="9"/>
        <end position="306"/>
    </location>
</feature>
<comment type="caution">
    <text evidence="2">The sequence shown here is derived from an EMBL/GenBank/DDBJ whole genome shotgun (WGS) entry which is preliminary data.</text>
</comment>
<gene>
    <name evidence="2" type="ORF">A3J30_01605</name>
</gene>
<dbReference type="InterPro" id="IPR043129">
    <property type="entry name" value="ATPase_NBD"/>
</dbReference>
<organism evidence="2 3">
    <name type="scientific">Candidatus Wildermuthbacteria bacterium RIFCSPLOWO2_02_FULL_47_9c</name>
    <dbReference type="NCBI Taxonomy" id="1802466"/>
    <lineage>
        <taxon>Bacteria</taxon>
        <taxon>Candidatus Wildermuthiibacteriota</taxon>
    </lineage>
</organism>